<dbReference type="EMBL" id="CAICTM010002450">
    <property type="protein sequence ID" value="CAB9529289.1"/>
    <property type="molecule type" value="Genomic_DNA"/>
</dbReference>
<dbReference type="OrthoDB" id="5867621at2759"/>
<dbReference type="GO" id="GO:0000786">
    <property type="term" value="C:nucleosome"/>
    <property type="evidence" value="ECO:0007669"/>
    <property type="project" value="UniProtKB-KW"/>
</dbReference>
<evidence type="ECO:0000313" key="9">
    <source>
        <dbReference type="EMBL" id="CAB9529289.1"/>
    </source>
</evidence>
<evidence type="ECO:0000256" key="3">
    <source>
        <dbReference type="ARBA" id="ARBA00010343"/>
    </source>
</evidence>
<evidence type="ECO:0000256" key="1">
    <source>
        <dbReference type="ARBA" id="ARBA00004123"/>
    </source>
</evidence>
<proteinExistence type="inferred from homology"/>
<name>A0A9N8F286_9STRA</name>
<reference evidence="9" key="1">
    <citation type="submission" date="2020-06" db="EMBL/GenBank/DDBJ databases">
        <authorList>
            <consortium name="Plant Systems Biology data submission"/>
        </authorList>
    </citation>
    <scope>NUCLEOTIDE SEQUENCE</scope>
    <source>
        <strain evidence="9">D6</strain>
    </source>
</reference>
<dbReference type="GO" id="GO:0003677">
    <property type="term" value="F:DNA binding"/>
    <property type="evidence" value="ECO:0007669"/>
    <property type="project" value="UniProtKB-KW"/>
</dbReference>
<comment type="caution">
    <text evidence="9">The sequence shown here is derived from an EMBL/GenBank/DDBJ whole genome shotgun (WGS) entry which is preliminary data.</text>
</comment>
<dbReference type="PANTHER" id="PTHR11426">
    <property type="entry name" value="HISTONE H3"/>
    <property type="match status" value="1"/>
</dbReference>
<dbReference type="InterPro" id="IPR009072">
    <property type="entry name" value="Histone-fold"/>
</dbReference>
<keyword evidence="4" id="KW-0158">Chromosome</keyword>
<dbReference type="AlphaFoldDB" id="A0A9N8F286"/>
<dbReference type="SUPFAM" id="SSF47113">
    <property type="entry name" value="Histone-fold"/>
    <property type="match status" value="1"/>
</dbReference>
<dbReference type="Gene3D" id="1.10.20.10">
    <property type="entry name" value="Histone, subunit A"/>
    <property type="match status" value="1"/>
</dbReference>
<accession>A0A9N8F286</accession>
<evidence type="ECO:0000313" key="10">
    <source>
        <dbReference type="Proteomes" id="UP001153069"/>
    </source>
</evidence>
<keyword evidence="5" id="KW-0238">DNA-binding</keyword>
<sequence>MVRTKPTASKVVDGQHPRFRKALARRAARKVPPPLKVCVKKRQRYRPGTVALREIRRYQKSTDLLIRRLPFQRLVRDIASDIRKDIRFQGSAMEALQQASEAHLVDIFQ</sequence>
<comment type="similarity">
    <text evidence="3">Belongs to the histone H3 family.</text>
</comment>
<evidence type="ECO:0000256" key="5">
    <source>
        <dbReference type="ARBA" id="ARBA00023125"/>
    </source>
</evidence>
<comment type="subcellular location">
    <subcellularLocation>
        <location evidence="2">Chromosome</location>
    </subcellularLocation>
    <subcellularLocation>
        <location evidence="1">Nucleus</location>
    </subcellularLocation>
</comment>
<dbReference type="SMART" id="SM00428">
    <property type="entry name" value="H3"/>
    <property type="match status" value="1"/>
</dbReference>
<dbReference type="InterPro" id="IPR000164">
    <property type="entry name" value="Histone_H3/CENP-A"/>
</dbReference>
<evidence type="ECO:0000259" key="8">
    <source>
        <dbReference type="Pfam" id="PF00125"/>
    </source>
</evidence>
<keyword evidence="7" id="KW-0544">Nucleosome core</keyword>
<dbReference type="GO" id="GO:0005634">
    <property type="term" value="C:nucleus"/>
    <property type="evidence" value="ECO:0007669"/>
    <property type="project" value="UniProtKB-SubCell"/>
</dbReference>
<dbReference type="GO" id="GO:0030527">
    <property type="term" value="F:structural constituent of chromatin"/>
    <property type="evidence" value="ECO:0007669"/>
    <property type="project" value="InterPro"/>
</dbReference>
<evidence type="ECO:0000256" key="7">
    <source>
        <dbReference type="ARBA" id="ARBA00023269"/>
    </source>
</evidence>
<evidence type="ECO:0000256" key="4">
    <source>
        <dbReference type="ARBA" id="ARBA00022454"/>
    </source>
</evidence>
<dbReference type="GO" id="GO:0046982">
    <property type="term" value="F:protein heterodimerization activity"/>
    <property type="evidence" value="ECO:0007669"/>
    <property type="project" value="InterPro"/>
</dbReference>
<dbReference type="PRINTS" id="PR00622">
    <property type="entry name" value="HISTONEH3"/>
</dbReference>
<dbReference type="PROSITE" id="PS00959">
    <property type="entry name" value="HISTONE_H3_2"/>
    <property type="match status" value="1"/>
</dbReference>
<dbReference type="InterPro" id="IPR007125">
    <property type="entry name" value="H2A/H2B/H3"/>
</dbReference>
<feature type="domain" description="Core Histone H2A/H2B/H3" evidence="8">
    <location>
        <begin position="47"/>
        <end position="109"/>
    </location>
</feature>
<keyword evidence="10" id="KW-1185">Reference proteome</keyword>
<keyword evidence="6" id="KW-0539">Nucleus</keyword>
<dbReference type="FunFam" id="1.10.20.10:FF:000085">
    <property type="entry name" value="Histone H3.2"/>
    <property type="match status" value="1"/>
</dbReference>
<organism evidence="9 10">
    <name type="scientific">Seminavis robusta</name>
    <dbReference type="NCBI Taxonomy" id="568900"/>
    <lineage>
        <taxon>Eukaryota</taxon>
        <taxon>Sar</taxon>
        <taxon>Stramenopiles</taxon>
        <taxon>Ochrophyta</taxon>
        <taxon>Bacillariophyta</taxon>
        <taxon>Bacillariophyceae</taxon>
        <taxon>Bacillariophycidae</taxon>
        <taxon>Naviculales</taxon>
        <taxon>Naviculaceae</taxon>
        <taxon>Seminavis</taxon>
    </lineage>
</organism>
<dbReference type="Pfam" id="PF00125">
    <property type="entry name" value="Histone"/>
    <property type="match status" value="1"/>
</dbReference>
<evidence type="ECO:0000256" key="6">
    <source>
        <dbReference type="ARBA" id="ARBA00023242"/>
    </source>
</evidence>
<dbReference type="Proteomes" id="UP001153069">
    <property type="component" value="Unassembled WGS sequence"/>
</dbReference>
<evidence type="ECO:0000256" key="2">
    <source>
        <dbReference type="ARBA" id="ARBA00004286"/>
    </source>
</evidence>
<gene>
    <name evidence="9" type="ORF">SEMRO_2452_G328151.1</name>
</gene>
<protein>
    <recommendedName>
        <fullName evidence="8">Core Histone H2A/H2B/H3 domain-containing protein</fullName>
    </recommendedName>
</protein>